<accession>A0A8J2SIB6</accession>
<feature type="region of interest" description="Disordered" evidence="1">
    <location>
        <begin position="118"/>
        <end position="231"/>
    </location>
</feature>
<evidence type="ECO:0000256" key="1">
    <source>
        <dbReference type="SAM" id="MobiDB-lite"/>
    </source>
</evidence>
<organism evidence="2 3">
    <name type="scientific">Pelagomonas calceolata</name>
    <dbReference type="NCBI Taxonomy" id="35677"/>
    <lineage>
        <taxon>Eukaryota</taxon>
        <taxon>Sar</taxon>
        <taxon>Stramenopiles</taxon>
        <taxon>Ochrophyta</taxon>
        <taxon>Pelagophyceae</taxon>
        <taxon>Pelagomonadales</taxon>
        <taxon>Pelagomonadaceae</taxon>
        <taxon>Pelagomonas</taxon>
    </lineage>
</organism>
<name>A0A8J2SIB6_9STRA</name>
<feature type="compositionally biased region" description="Low complexity" evidence="1">
    <location>
        <begin position="154"/>
        <end position="166"/>
    </location>
</feature>
<keyword evidence="3" id="KW-1185">Reference proteome</keyword>
<gene>
    <name evidence="2" type="ORF">PECAL_3P25700</name>
</gene>
<evidence type="ECO:0000313" key="3">
    <source>
        <dbReference type="Proteomes" id="UP000789595"/>
    </source>
</evidence>
<proteinExistence type="predicted"/>
<dbReference type="Proteomes" id="UP000789595">
    <property type="component" value="Unassembled WGS sequence"/>
</dbReference>
<protein>
    <submittedName>
        <fullName evidence="2">Uncharacterized protein</fullName>
    </submittedName>
</protein>
<feature type="compositionally biased region" description="Low complexity" evidence="1">
    <location>
        <begin position="179"/>
        <end position="192"/>
    </location>
</feature>
<sequence>MTAEAAAWPWRVALETLGHDAAAAPPHTLAKLIEGEKLPWVVARVEKALRREDDAADAVFVLGDDSGATMVAQFSTRAAAQAGGEVRAGSVVAVRRPATLRGAGDDACLVVDAPDLVVAVPPDAPPPVHARRRGRPARAMPPLPDPDPVPVQAPPRRAAPSPRRAAPSPPRPAERTRPRPAAAAPAAAPRRASTTETGGDDLVDALLDGGRLLTQQDAPPRQLAPDGGGDDVDALLDSFGC</sequence>
<comment type="caution">
    <text evidence="2">The sequence shown here is derived from an EMBL/GenBank/DDBJ whole genome shotgun (WGS) entry which is preliminary data.</text>
</comment>
<dbReference type="EMBL" id="CAKKNE010000003">
    <property type="protein sequence ID" value="CAH0372563.1"/>
    <property type="molecule type" value="Genomic_DNA"/>
</dbReference>
<reference evidence="2" key="1">
    <citation type="submission" date="2021-11" db="EMBL/GenBank/DDBJ databases">
        <authorList>
            <consortium name="Genoscope - CEA"/>
            <person name="William W."/>
        </authorList>
    </citation>
    <scope>NUCLEOTIDE SEQUENCE</scope>
</reference>
<feature type="compositionally biased region" description="Pro residues" evidence="1">
    <location>
        <begin position="139"/>
        <end position="153"/>
    </location>
</feature>
<dbReference type="AlphaFoldDB" id="A0A8J2SIB6"/>
<evidence type="ECO:0000313" key="2">
    <source>
        <dbReference type="EMBL" id="CAH0372563.1"/>
    </source>
</evidence>
<feature type="compositionally biased region" description="Low complexity" evidence="1">
    <location>
        <begin position="204"/>
        <end position="213"/>
    </location>
</feature>